<dbReference type="GO" id="GO:0003899">
    <property type="term" value="F:DNA-directed RNA polymerase activity"/>
    <property type="evidence" value="ECO:0007669"/>
    <property type="project" value="InterPro"/>
</dbReference>
<organism evidence="3">
    <name type="scientific">Tolypothrix bouteillei VB521301</name>
    <dbReference type="NCBI Taxonomy" id="1479485"/>
    <lineage>
        <taxon>Bacteria</taxon>
        <taxon>Bacillati</taxon>
        <taxon>Cyanobacteriota</taxon>
        <taxon>Cyanophyceae</taxon>
        <taxon>Nostocales</taxon>
        <taxon>Tolypothrichaceae</taxon>
        <taxon>Tolypothrix</taxon>
    </lineage>
</organism>
<feature type="region of interest" description="Disordered" evidence="1">
    <location>
        <begin position="1"/>
        <end position="52"/>
    </location>
</feature>
<protein>
    <recommendedName>
        <fullName evidence="2">RNA polymerase alpha subunit C-terminal domain-containing protein</fullName>
    </recommendedName>
</protein>
<dbReference type="GO" id="GO:0003677">
    <property type="term" value="F:DNA binding"/>
    <property type="evidence" value="ECO:0007669"/>
    <property type="project" value="InterPro"/>
</dbReference>
<dbReference type="EMBL" id="JHEG02000021">
    <property type="protein sequence ID" value="KIE12656.1"/>
    <property type="molecule type" value="Genomic_DNA"/>
</dbReference>
<dbReference type="Gene3D" id="1.10.150.20">
    <property type="entry name" value="5' to 3' exonuclease, C-terminal subdomain"/>
    <property type="match status" value="1"/>
</dbReference>
<comment type="caution">
    <text evidence="3">The sequence shown here is derived from an EMBL/GenBank/DDBJ whole genome shotgun (WGS) entry which is preliminary data.</text>
</comment>
<dbReference type="SUPFAM" id="SSF47789">
    <property type="entry name" value="C-terminal domain of RNA polymerase alpha subunit"/>
    <property type="match status" value="1"/>
</dbReference>
<accession>A0A0C1NIL4</accession>
<dbReference type="AlphaFoldDB" id="A0A0C1NIL4"/>
<name>A0A0C1NIL4_9CYAN</name>
<feature type="domain" description="RNA polymerase alpha subunit C-terminal" evidence="2">
    <location>
        <begin position="67"/>
        <end position="122"/>
    </location>
</feature>
<proteinExistence type="predicted"/>
<sequence>MMNPNSQPLNPLLSLQHPTAKASVDENEPCTEQSSGGGKKPPLPPGISGVGDSGFSWSGWEEVVDKEAPIEVLLLSIRTYNLLKRRQINTIAQLFELGSPENILQIKGMKVDMLEEIVSALNQLFD</sequence>
<dbReference type="STRING" id="1479485.DA73_0208630"/>
<dbReference type="Pfam" id="PF03118">
    <property type="entry name" value="RNA_pol_A_CTD"/>
    <property type="match status" value="1"/>
</dbReference>
<evidence type="ECO:0000313" key="3">
    <source>
        <dbReference type="EMBL" id="KIE12656.1"/>
    </source>
</evidence>
<evidence type="ECO:0000256" key="1">
    <source>
        <dbReference type="SAM" id="MobiDB-lite"/>
    </source>
</evidence>
<feature type="compositionally biased region" description="Low complexity" evidence="1">
    <location>
        <begin position="1"/>
        <end position="16"/>
    </location>
</feature>
<reference evidence="3" key="1">
    <citation type="journal article" date="2015" name="Genome Announc.">
        <title>Draft Genome Sequence of Tolypothrix boutellei Strain VB521301.</title>
        <authorList>
            <person name="Chandrababunaidu M.M."/>
            <person name="Singh D."/>
            <person name="Sen D."/>
            <person name="Bhan S."/>
            <person name="Das S."/>
            <person name="Gupta A."/>
            <person name="Adhikary S.P."/>
            <person name="Tripathy S."/>
        </authorList>
    </citation>
    <scope>NUCLEOTIDE SEQUENCE</scope>
    <source>
        <strain evidence="3">VB521301</strain>
    </source>
</reference>
<gene>
    <name evidence="3" type="ORF">DA73_0208630</name>
</gene>
<evidence type="ECO:0000259" key="2">
    <source>
        <dbReference type="Pfam" id="PF03118"/>
    </source>
</evidence>
<dbReference type="InterPro" id="IPR011260">
    <property type="entry name" value="RNAP_asu_C"/>
</dbReference>
<dbReference type="GO" id="GO:0006351">
    <property type="term" value="P:DNA-templated transcription"/>
    <property type="evidence" value="ECO:0007669"/>
    <property type="project" value="InterPro"/>
</dbReference>